<dbReference type="GO" id="GO:0000324">
    <property type="term" value="C:fungal-type vacuole"/>
    <property type="evidence" value="ECO:0007669"/>
    <property type="project" value="TreeGrafter"/>
</dbReference>
<keyword evidence="3 5" id="KW-1133">Transmembrane helix</keyword>
<evidence type="ECO:0000256" key="3">
    <source>
        <dbReference type="ARBA" id="ARBA00022989"/>
    </source>
</evidence>
<dbReference type="OrthoDB" id="3358017at2759"/>
<feature type="transmembrane region" description="Helical" evidence="5">
    <location>
        <begin position="92"/>
        <end position="113"/>
    </location>
</feature>
<evidence type="ECO:0000313" key="6">
    <source>
        <dbReference type="EMBL" id="KDQ25279.1"/>
    </source>
</evidence>
<accession>A0A067NBQ7</accession>
<reference evidence="7" key="1">
    <citation type="journal article" date="2014" name="Proc. Natl. Acad. Sci. U.S.A.">
        <title>Extensive sampling of basidiomycete genomes demonstrates inadequacy of the white-rot/brown-rot paradigm for wood decay fungi.</title>
        <authorList>
            <person name="Riley R."/>
            <person name="Salamov A.A."/>
            <person name="Brown D.W."/>
            <person name="Nagy L.G."/>
            <person name="Floudas D."/>
            <person name="Held B.W."/>
            <person name="Levasseur A."/>
            <person name="Lombard V."/>
            <person name="Morin E."/>
            <person name="Otillar R."/>
            <person name="Lindquist E.A."/>
            <person name="Sun H."/>
            <person name="LaButti K.M."/>
            <person name="Schmutz J."/>
            <person name="Jabbour D."/>
            <person name="Luo H."/>
            <person name="Baker S.E."/>
            <person name="Pisabarro A.G."/>
            <person name="Walton J.D."/>
            <person name="Blanchette R.A."/>
            <person name="Henrissat B."/>
            <person name="Martin F."/>
            <person name="Cullen D."/>
            <person name="Hibbett D.S."/>
            <person name="Grigoriev I.V."/>
        </authorList>
    </citation>
    <scope>NUCLEOTIDE SEQUENCE [LARGE SCALE GENOMIC DNA]</scope>
    <source>
        <strain evidence="7">PC15</strain>
    </source>
</reference>
<dbReference type="AlphaFoldDB" id="A0A067NBQ7"/>
<sequence>MADDWTLLLPRASDFLWSPYGYIPTEYVCIIFIVLFGISTFAHTVEAVLLRTWWLLPTACLAGALEVLGWAGRLWSSDNITGVQPFQIQITATILAPTPLVAANFIILGRIIARLGPTYSRLSPKWYTIVFLSCDIIALIVQGIGGGMASSAAGSGRDPSLGGRVMLGGIAFQLVAIAVYAVCALEFYLRYLWDRPLHSVPKPIHGDQDATRGPFTNRLKFMSVGLAFSTLCVFIRSIYRTIELADGWGGRIITTEVYFNVLDGAMIILAMYTLNVANPGFLLSEAKLEDAPSVKEEK</sequence>
<dbReference type="Proteomes" id="UP000027073">
    <property type="component" value="Unassembled WGS sequence"/>
</dbReference>
<evidence type="ECO:0000256" key="2">
    <source>
        <dbReference type="ARBA" id="ARBA00022692"/>
    </source>
</evidence>
<evidence type="ECO:0000256" key="5">
    <source>
        <dbReference type="SAM" id="Phobius"/>
    </source>
</evidence>
<evidence type="ECO:0008006" key="8">
    <source>
        <dbReference type="Google" id="ProtNLM"/>
    </source>
</evidence>
<dbReference type="InterPro" id="IPR007568">
    <property type="entry name" value="RTA1"/>
</dbReference>
<dbReference type="STRING" id="1137138.A0A067NBQ7"/>
<dbReference type="FunCoup" id="A0A067NBQ7">
    <property type="interactions" value="33"/>
</dbReference>
<feature type="transmembrane region" description="Helical" evidence="5">
    <location>
        <begin position="125"/>
        <end position="145"/>
    </location>
</feature>
<dbReference type="GO" id="GO:0005886">
    <property type="term" value="C:plasma membrane"/>
    <property type="evidence" value="ECO:0007669"/>
    <property type="project" value="TreeGrafter"/>
</dbReference>
<dbReference type="EMBL" id="KL198010">
    <property type="protein sequence ID" value="KDQ25279.1"/>
    <property type="molecule type" value="Genomic_DNA"/>
</dbReference>
<dbReference type="InParanoid" id="A0A067NBQ7"/>
<organism evidence="6 7">
    <name type="scientific">Pleurotus ostreatus (strain PC15)</name>
    <name type="common">Oyster mushroom</name>
    <dbReference type="NCBI Taxonomy" id="1137138"/>
    <lineage>
        <taxon>Eukaryota</taxon>
        <taxon>Fungi</taxon>
        <taxon>Dikarya</taxon>
        <taxon>Basidiomycota</taxon>
        <taxon>Agaricomycotina</taxon>
        <taxon>Agaricomycetes</taxon>
        <taxon>Agaricomycetidae</taxon>
        <taxon>Agaricales</taxon>
        <taxon>Pleurotineae</taxon>
        <taxon>Pleurotaceae</taxon>
        <taxon>Pleurotus</taxon>
    </lineage>
</organism>
<evidence type="ECO:0000256" key="4">
    <source>
        <dbReference type="ARBA" id="ARBA00023136"/>
    </source>
</evidence>
<proteinExistence type="predicted"/>
<protein>
    <recommendedName>
        <fullName evidence="8">RTA1 like protein</fullName>
    </recommendedName>
</protein>
<feature type="transmembrane region" description="Helical" evidence="5">
    <location>
        <begin position="165"/>
        <end position="189"/>
    </location>
</feature>
<dbReference type="HOGENOM" id="CLU_033465_6_0_1"/>
<dbReference type="VEuPathDB" id="FungiDB:PLEOSDRAFT_1066409"/>
<keyword evidence="2 5" id="KW-0812">Transmembrane</keyword>
<feature type="transmembrane region" description="Helical" evidence="5">
    <location>
        <begin position="53"/>
        <end position="72"/>
    </location>
</feature>
<dbReference type="PANTHER" id="PTHR31465">
    <property type="entry name" value="PROTEIN RTA1-RELATED"/>
    <property type="match status" value="1"/>
</dbReference>
<gene>
    <name evidence="6" type="ORF">PLEOSDRAFT_1066409</name>
</gene>
<name>A0A067NBQ7_PLEO1</name>
<dbReference type="Pfam" id="PF04479">
    <property type="entry name" value="RTA1"/>
    <property type="match status" value="1"/>
</dbReference>
<evidence type="ECO:0000256" key="1">
    <source>
        <dbReference type="ARBA" id="ARBA00004141"/>
    </source>
</evidence>
<evidence type="ECO:0000313" key="7">
    <source>
        <dbReference type="Proteomes" id="UP000027073"/>
    </source>
</evidence>
<keyword evidence="4 5" id="KW-0472">Membrane</keyword>
<dbReference type="PANTHER" id="PTHR31465:SF11">
    <property type="entry name" value="DOMAIN PROTEIN, PUTATIVE (AFU_ORTHOLOGUE AFUA_3G10770)-RELATED"/>
    <property type="match status" value="1"/>
</dbReference>
<comment type="subcellular location">
    <subcellularLocation>
        <location evidence="1">Membrane</location>
        <topology evidence="1">Multi-pass membrane protein</topology>
    </subcellularLocation>
</comment>
<feature type="transmembrane region" description="Helical" evidence="5">
    <location>
        <begin position="20"/>
        <end position="41"/>
    </location>
</feature>